<dbReference type="GeneID" id="36398654"/>
<protein>
    <submittedName>
        <fullName evidence="1">Uncharacterized protein</fullName>
    </submittedName>
</protein>
<accession>A0A0P1AYZ0</accession>
<dbReference type="Proteomes" id="UP000054928">
    <property type="component" value="Unassembled WGS sequence"/>
</dbReference>
<organism evidence="1 2">
    <name type="scientific">Plasmopara halstedii</name>
    <name type="common">Downy mildew of sunflower</name>
    <dbReference type="NCBI Taxonomy" id="4781"/>
    <lineage>
        <taxon>Eukaryota</taxon>
        <taxon>Sar</taxon>
        <taxon>Stramenopiles</taxon>
        <taxon>Oomycota</taxon>
        <taxon>Peronosporomycetes</taxon>
        <taxon>Peronosporales</taxon>
        <taxon>Peronosporaceae</taxon>
        <taxon>Plasmopara</taxon>
    </lineage>
</organism>
<evidence type="ECO:0000313" key="1">
    <source>
        <dbReference type="EMBL" id="CEG46930.1"/>
    </source>
</evidence>
<reference evidence="2" key="1">
    <citation type="submission" date="2014-09" db="EMBL/GenBank/DDBJ databases">
        <authorList>
            <person name="Sharma Rahul"/>
            <person name="Thines Marco"/>
        </authorList>
    </citation>
    <scope>NUCLEOTIDE SEQUENCE [LARGE SCALE GENOMIC DNA]</scope>
</reference>
<dbReference type="RefSeq" id="XP_024583299.1">
    <property type="nucleotide sequence ID" value="XM_024717840.1"/>
</dbReference>
<dbReference type="EMBL" id="CCYD01002371">
    <property type="protein sequence ID" value="CEG46930.1"/>
    <property type="molecule type" value="Genomic_DNA"/>
</dbReference>
<keyword evidence="2" id="KW-1185">Reference proteome</keyword>
<name>A0A0P1AYZ0_PLAHL</name>
<sequence>MNSQTAQGGLVLSNIYFNYSSTMLRLTNTDVTWGVQTLSFDLVKNSGPNWRLYTEATSNLVISACDTDSGVASGSLCFDKTNPYIGIGTFSPSKTLHVNGTILGTA</sequence>
<evidence type="ECO:0000313" key="2">
    <source>
        <dbReference type="Proteomes" id="UP000054928"/>
    </source>
</evidence>
<proteinExistence type="predicted"/>
<dbReference type="AlphaFoldDB" id="A0A0P1AYZ0"/>